<organism evidence="1 2">
    <name type="scientific">Palleniella muris</name>
    <dbReference type="NCBI Taxonomy" id="3038145"/>
    <lineage>
        <taxon>Bacteria</taxon>
        <taxon>Pseudomonadati</taxon>
        <taxon>Bacteroidota</taxon>
        <taxon>Bacteroidia</taxon>
        <taxon>Bacteroidales</taxon>
        <taxon>Prevotellaceae</taxon>
        <taxon>Palleniella</taxon>
    </lineage>
</organism>
<keyword evidence="2" id="KW-1185">Reference proteome</keyword>
<evidence type="ECO:0000313" key="2">
    <source>
        <dbReference type="Proteomes" id="UP000308886"/>
    </source>
</evidence>
<name>A0AC61QR03_9BACT</name>
<proteinExistence type="predicted"/>
<protein>
    <submittedName>
        <fullName evidence="1">Rhamnogalacturonan acetylesterase</fullName>
    </submittedName>
</protein>
<comment type="caution">
    <text evidence="1">The sequence shown here is derived from an EMBL/GenBank/DDBJ whole genome shotgun (WGS) entry which is preliminary data.</text>
</comment>
<dbReference type="EMBL" id="SRZC01000008">
    <property type="protein sequence ID" value="TGX82701.1"/>
    <property type="molecule type" value="Genomic_DNA"/>
</dbReference>
<evidence type="ECO:0000313" key="1">
    <source>
        <dbReference type="EMBL" id="TGX82701.1"/>
    </source>
</evidence>
<reference evidence="1" key="1">
    <citation type="submission" date="2019-04" db="EMBL/GenBank/DDBJ databases">
        <title>Microbes associate with the intestines of laboratory mice.</title>
        <authorList>
            <person name="Navarre W."/>
            <person name="Wong E."/>
            <person name="Huang K."/>
            <person name="Tropini C."/>
            <person name="Ng K."/>
            <person name="Yu B."/>
        </authorList>
    </citation>
    <scope>NUCLEOTIDE SEQUENCE</scope>
    <source>
        <strain evidence="1">NM73_A23</strain>
    </source>
</reference>
<accession>A0AC61QR03</accession>
<gene>
    <name evidence="1" type="ORF">E5358_06160</name>
</gene>
<sequence>MKFICSILLAVCLTLLVSSSKRQTTVFIIGDSTAAEKDISKGSPERGWGMMLQGCFSEDIVVDNHARNGRSSRSFRDEGLWQKVMDKIKPGDYVFIQFGHNDEKHDIPGKSKRFAKPGTSFDANLERYVRETREKGGIPVLFNCVERRLFFDARLKKTDAEKTAELSAAEKKGAADDEALRDVKYSEEEVNTEYLVATHYTEDGDYTAAPYLVAKRLNVPFVDANRITHWIETEYGVEGSRKLHMWLKPGEVASIPKGRKDNTHYNIYGARVVANRLADAIGEAVPALKEHVRHYDYVVSEEGRGNFFTIEEAVKAIPAGKQAIVLVLDGTFKKPKASKGVKYEIRSKAVITK</sequence>
<dbReference type="Proteomes" id="UP000308886">
    <property type="component" value="Unassembled WGS sequence"/>
</dbReference>